<gene>
    <name evidence="1" type="ORF">HJG60_009211</name>
</gene>
<reference evidence="1 2" key="1">
    <citation type="journal article" date="2020" name="Nature">
        <title>Six reference-quality genomes reveal evolution of bat adaptations.</title>
        <authorList>
            <person name="Jebb D."/>
            <person name="Huang Z."/>
            <person name="Pippel M."/>
            <person name="Hughes G.M."/>
            <person name="Lavrichenko K."/>
            <person name="Devanna P."/>
            <person name="Winkler S."/>
            <person name="Jermiin L.S."/>
            <person name="Skirmuntt E.C."/>
            <person name="Katzourakis A."/>
            <person name="Burkitt-Gray L."/>
            <person name="Ray D.A."/>
            <person name="Sullivan K.A.M."/>
            <person name="Roscito J.G."/>
            <person name="Kirilenko B.M."/>
            <person name="Davalos L.M."/>
            <person name="Corthals A.P."/>
            <person name="Power M.L."/>
            <person name="Jones G."/>
            <person name="Ransome R.D."/>
            <person name="Dechmann D.K.N."/>
            <person name="Locatelli A.G."/>
            <person name="Puechmaille S.J."/>
            <person name="Fedrigo O."/>
            <person name="Jarvis E.D."/>
            <person name="Hiller M."/>
            <person name="Vernes S.C."/>
            <person name="Myers E.W."/>
            <person name="Teeling E.C."/>
        </authorList>
    </citation>
    <scope>NUCLEOTIDE SEQUENCE [LARGE SCALE GENOMIC DNA]</scope>
    <source>
        <strain evidence="1">Bat1K_MPI-CBG_1</strain>
    </source>
</reference>
<protein>
    <submittedName>
        <fullName evidence="1">Uncharacterized protein</fullName>
    </submittedName>
</protein>
<evidence type="ECO:0000313" key="2">
    <source>
        <dbReference type="Proteomes" id="UP000664940"/>
    </source>
</evidence>
<dbReference type="EMBL" id="JABVXQ010000014">
    <property type="protein sequence ID" value="KAF6078367.1"/>
    <property type="molecule type" value="Genomic_DNA"/>
</dbReference>
<proteinExistence type="predicted"/>
<accession>A0A834DHD2</accession>
<evidence type="ECO:0000313" key="1">
    <source>
        <dbReference type="EMBL" id="KAF6078367.1"/>
    </source>
</evidence>
<dbReference type="Proteomes" id="UP000664940">
    <property type="component" value="Unassembled WGS sequence"/>
</dbReference>
<sequence>MASLLPPTFQCGSSLLTSPPNSGAGHHGTHPCLHTVSAPAFPCPGAVSGLTLGQQMIACCPWGLRGHLPEYKVYVPSTQRPPDLPPKMPIATQRVVRIMEVEGEWQEKSHLTQLKLKYLILQILQKPVISGHILGGLQAASIHYPALRRPGSARSKWLPMAAGEGRLRAQPTSHGRGFLRPLV</sequence>
<organism evidence="1 2">
    <name type="scientific">Phyllostomus discolor</name>
    <name type="common">pale spear-nosed bat</name>
    <dbReference type="NCBI Taxonomy" id="89673"/>
    <lineage>
        <taxon>Eukaryota</taxon>
        <taxon>Metazoa</taxon>
        <taxon>Chordata</taxon>
        <taxon>Craniata</taxon>
        <taxon>Vertebrata</taxon>
        <taxon>Euteleostomi</taxon>
        <taxon>Mammalia</taxon>
        <taxon>Eutheria</taxon>
        <taxon>Laurasiatheria</taxon>
        <taxon>Chiroptera</taxon>
        <taxon>Yangochiroptera</taxon>
        <taxon>Phyllostomidae</taxon>
        <taxon>Phyllostominae</taxon>
        <taxon>Phyllostomus</taxon>
    </lineage>
</organism>
<comment type="caution">
    <text evidence="1">The sequence shown here is derived from an EMBL/GenBank/DDBJ whole genome shotgun (WGS) entry which is preliminary data.</text>
</comment>
<dbReference type="AlphaFoldDB" id="A0A834DHD2"/>
<name>A0A834DHD2_9CHIR</name>